<sequence>MQQCCRATLTTPRREMDHRESDEVGGVARREIESNTSGFFDDEEMGMKDPLLRWQSGNTTSQLAIVGANICPIESLDYE</sequence>
<feature type="compositionally biased region" description="Polar residues" evidence="1">
    <location>
        <begin position="1"/>
        <end position="11"/>
    </location>
</feature>
<organism evidence="2 3">
    <name type="scientific">Ensete ventricosum</name>
    <name type="common">Abyssinian banana</name>
    <name type="synonym">Musa ensete</name>
    <dbReference type="NCBI Taxonomy" id="4639"/>
    <lineage>
        <taxon>Eukaryota</taxon>
        <taxon>Viridiplantae</taxon>
        <taxon>Streptophyta</taxon>
        <taxon>Embryophyta</taxon>
        <taxon>Tracheophyta</taxon>
        <taxon>Spermatophyta</taxon>
        <taxon>Magnoliopsida</taxon>
        <taxon>Liliopsida</taxon>
        <taxon>Zingiberales</taxon>
        <taxon>Musaceae</taxon>
        <taxon>Ensete</taxon>
    </lineage>
</organism>
<dbReference type="Proteomes" id="UP000287651">
    <property type="component" value="Unassembled WGS sequence"/>
</dbReference>
<reference evidence="2 3" key="1">
    <citation type="journal article" date="2014" name="Agronomy (Basel)">
        <title>A Draft Genome Sequence for Ensete ventricosum, the Drought-Tolerant Tree Against Hunger.</title>
        <authorList>
            <person name="Harrison J."/>
            <person name="Moore K.A."/>
            <person name="Paszkiewicz K."/>
            <person name="Jones T."/>
            <person name="Grant M."/>
            <person name="Ambacheew D."/>
            <person name="Muzemil S."/>
            <person name="Studholme D.J."/>
        </authorList>
    </citation>
    <scope>NUCLEOTIDE SEQUENCE [LARGE SCALE GENOMIC DNA]</scope>
</reference>
<accession>A0A427A5N4</accession>
<feature type="region of interest" description="Disordered" evidence="1">
    <location>
        <begin position="1"/>
        <end position="44"/>
    </location>
</feature>
<dbReference type="EMBL" id="AMZH03003674">
    <property type="protein sequence ID" value="RRT71559.1"/>
    <property type="molecule type" value="Genomic_DNA"/>
</dbReference>
<evidence type="ECO:0000313" key="2">
    <source>
        <dbReference type="EMBL" id="RRT71559.1"/>
    </source>
</evidence>
<gene>
    <name evidence="2" type="ORF">B296_00018484</name>
</gene>
<evidence type="ECO:0000313" key="3">
    <source>
        <dbReference type="Proteomes" id="UP000287651"/>
    </source>
</evidence>
<name>A0A427A5N4_ENSVE</name>
<comment type="caution">
    <text evidence="2">The sequence shown here is derived from an EMBL/GenBank/DDBJ whole genome shotgun (WGS) entry which is preliminary data.</text>
</comment>
<dbReference type="AlphaFoldDB" id="A0A427A5N4"/>
<protein>
    <submittedName>
        <fullName evidence="2">Uncharacterized protein</fullName>
    </submittedName>
</protein>
<proteinExistence type="predicted"/>
<feature type="compositionally biased region" description="Basic and acidic residues" evidence="1">
    <location>
        <begin position="12"/>
        <end position="33"/>
    </location>
</feature>
<evidence type="ECO:0000256" key="1">
    <source>
        <dbReference type="SAM" id="MobiDB-lite"/>
    </source>
</evidence>